<dbReference type="Proteomes" id="UP000078512">
    <property type="component" value="Unassembled WGS sequence"/>
</dbReference>
<protein>
    <submittedName>
        <fullName evidence="1">Uncharacterized protein</fullName>
    </submittedName>
</protein>
<reference evidence="1 2" key="1">
    <citation type="submission" date="2016-05" db="EMBL/GenBank/DDBJ databases">
        <title>Genome sequencing reveals origins of a unique bacterial endosymbiosis in the earliest lineages of terrestrial Fungi.</title>
        <authorList>
            <consortium name="DOE Joint Genome Institute"/>
            <person name="Uehling J."/>
            <person name="Gryganskyi A."/>
            <person name="Hameed K."/>
            <person name="Tschaplinski T."/>
            <person name="Misztal P."/>
            <person name="Wu S."/>
            <person name="Desiro A."/>
            <person name="Vande Pol N."/>
            <person name="Du Z.-Y."/>
            <person name="Zienkiewicz A."/>
            <person name="Zienkiewicz K."/>
            <person name="Morin E."/>
            <person name="Tisserant E."/>
            <person name="Splivallo R."/>
            <person name="Hainaut M."/>
            <person name="Henrissat B."/>
            <person name="Ohm R."/>
            <person name="Kuo A."/>
            <person name="Yan J."/>
            <person name="Lipzen A."/>
            <person name="Nolan M."/>
            <person name="Labutti K."/>
            <person name="Barry K."/>
            <person name="Goldstein A."/>
            <person name="Labbe J."/>
            <person name="Schadt C."/>
            <person name="Tuskan G."/>
            <person name="Grigoriev I."/>
            <person name="Martin F."/>
            <person name="Vilgalys R."/>
            <person name="Bonito G."/>
        </authorList>
    </citation>
    <scope>NUCLEOTIDE SEQUENCE [LARGE SCALE GENOMIC DNA]</scope>
    <source>
        <strain evidence="1 2">AG-77</strain>
    </source>
</reference>
<dbReference type="AlphaFoldDB" id="A0A197JDY8"/>
<gene>
    <name evidence="1" type="ORF">K457DRAFT_25807</name>
</gene>
<name>A0A197JDY8_9FUNG</name>
<evidence type="ECO:0000313" key="2">
    <source>
        <dbReference type="Proteomes" id="UP000078512"/>
    </source>
</evidence>
<organism evidence="1 2">
    <name type="scientific">Linnemannia elongata AG-77</name>
    <dbReference type="NCBI Taxonomy" id="1314771"/>
    <lineage>
        <taxon>Eukaryota</taxon>
        <taxon>Fungi</taxon>
        <taxon>Fungi incertae sedis</taxon>
        <taxon>Mucoromycota</taxon>
        <taxon>Mortierellomycotina</taxon>
        <taxon>Mortierellomycetes</taxon>
        <taxon>Mortierellales</taxon>
        <taxon>Mortierellaceae</taxon>
        <taxon>Linnemannia</taxon>
    </lineage>
</organism>
<dbReference type="EMBL" id="KV442146">
    <property type="protein sequence ID" value="OAQ22716.1"/>
    <property type="molecule type" value="Genomic_DNA"/>
</dbReference>
<evidence type="ECO:0000313" key="1">
    <source>
        <dbReference type="EMBL" id="OAQ22716.1"/>
    </source>
</evidence>
<dbReference type="OrthoDB" id="2428960at2759"/>
<accession>A0A197JDY8</accession>
<sequence>MGTSCPISVPAPVPTPVSISGVTSTRRAYACAAVIHDHDDNCNYDHYDRHHYQYQCTTGGVTVSVNYRLGNVAAVWEEYQKFEQERQKAGKKSLGISRKYQKQLNNKKRVVEEVEYQAEQFRAADDSLNRQDVIQRAISELDVLFKVHSWTVNQLINYCRDQKAAREAA</sequence>
<proteinExistence type="predicted"/>
<keyword evidence="2" id="KW-1185">Reference proteome</keyword>